<proteinExistence type="predicted"/>
<protein>
    <submittedName>
        <fullName evidence="1">Uncharacterized protein</fullName>
    </submittedName>
</protein>
<comment type="caution">
    <text evidence="1">The sequence shown here is derived from an EMBL/GenBank/DDBJ whole genome shotgun (WGS) entry which is preliminary data.</text>
</comment>
<reference evidence="1" key="1">
    <citation type="submission" date="2022-02" db="EMBL/GenBank/DDBJ databases">
        <title>Plant Genome Project.</title>
        <authorList>
            <person name="Zhang R.-G."/>
        </authorList>
    </citation>
    <scope>NUCLEOTIDE SEQUENCE</scope>
    <source>
        <strain evidence="1">AT1</strain>
    </source>
</reference>
<accession>A0ACC0P6K3</accession>
<sequence length="164" mass="18042">MTDSSMKRVKHTAFGPSACVTISSELYLFFVSAFCSTEGVAAGRSLVPGGHRGLINPLTNLWDWRGANTIAMVCSVTSIILCLTALAYAEREEGLDHLQSRTGSAFMLIFVSVFVVMLAFISAMFAVLAHSIAFAMFICVIACTSFIVYYFELKKFFSYILKLE</sequence>
<evidence type="ECO:0000313" key="2">
    <source>
        <dbReference type="Proteomes" id="UP001062846"/>
    </source>
</evidence>
<gene>
    <name evidence="1" type="ORF">RHMOL_Rhmol04G0313400</name>
</gene>
<name>A0ACC0P6K3_RHOML</name>
<evidence type="ECO:0000313" key="1">
    <source>
        <dbReference type="EMBL" id="KAI8561130.1"/>
    </source>
</evidence>
<keyword evidence="2" id="KW-1185">Reference proteome</keyword>
<dbReference type="EMBL" id="CM046391">
    <property type="protein sequence ID" value="KAI8561130.1"/>
    <property type="molecule type" value="Genomic_DNA"/>
</dbReference>
<dbReference type="Proteomes" id="UP001062846">
    <property type="component" value="Chromosome 4"/>
</dbReference>
<organism evidence="1 2">
    <name type="scientific">Rhododendron molle</name>
    <name type="common">Chinese azalea</name>
    <name type="synonym">Azalea mollis</name>
    <dbReference type="NCBI Taxonomy" id="49168"/>
    <lineage>
        <taxon>Eukaryota</taxon>
        <taxon>Viridiplantae</taxon>
        <taxon>Streptophyta</taxon>
        <taxon>Embryophyta</taxon>
        <taxon>Tracheophyta</taxon>
        <taxon>Spermatophyta</taxon>
        <taxon>Magnoliopsida</taxon>
        <taxon>eudicotyledons</taxon>
        <taxon>Gunneridae</taxon>
        <taxon>Pentapetalae</taxon>
        <taxon>asterids</taxon>
        <taxon>Ericales</taxon>
        <taxon>Ericaceae</taxon>
        <taxon>Ericoideae</taxon>
        <taxon>Rhodoreae</taxon>
        <taxon>Rhododendron</taxon>
    </lineage>
</organism>